<feature type="compositionally biased region" description="Basic and acidic residues" evidence="1">
    <location>
        <begin position="107"/>
        <end position="116"/>
    </location>
</feature>
<dbReference type="Proteomes" id="UP001054945">
    <property type="component" value="Unassembled WGS sequence"/>
</dbReference>
<organism evidence="2 3">
    <name type="scientific">Caerostris extrusa</name>
    <name type="common">Bark spider</name>
    <name type="synonym">Caerostris bankana</name>
    <dbReference type="NCBI Taxonomy" id="172846"/>
    <lineage>
        <taxon>Eukaryota</taxon>
        <taxon>Metazoa</taxon>
        <taxon>Ecdysozoa</taxon>
        <taxon>Arthropoda</taxon>
        <taxon>Chelicerata</taxon>
        <taxon>Arachnida</taxon>
        <taxon>Araneae</taxon>
        <taxon>Araneomorphae</taxon>
        <taxon>Entelegynae</taxon>
        <taxon>Araneoidea</taxon>
        <taxon>Araneidae</taxon>
        <taxon>Caerostris</taxon>
    </lineage>
</organism>
<reference evidence="2 3" key="1">
    <citation type="submission" date="2021-06" db="EMBL/GenBank/DDBJ databases">
        <title>Caerostris extrusa draft genome.</title>
        <authorList>
            <person name="Kono N."/>
            <person name="Arakawa K."/>
        </authorList>
    </citation>
    <scope>NUCLEOTIDE SEQUENCE [LARGE SCALE GENOMIC DNA]</scope>
</reference>
<evidence type="ECO:0000256" key="1">
    <source>
        <dbReference type="SAM" id="MobiDB-lite"/>
    </source>
</evidence>
<proteinExistence type="predicted"/>
<evidence type="ECO:0000313" key="3">
    <source>
        <dbReference type="Proteomes" id="UP001054945"/>
    </source>
</evidence>
<gene>
    <name evidence="2" type="ORF">CEXT_549621</name>
</gene>
<dbReference type="AlphaFoldDB" id="A0AAV4Q562"/>
<feature type="region of interest" description="Disordered" evidence="1">
    <location>
        <begin position="93"/>
        <end position="116"/>
    </location>
</feature>
<comment type="caution">
    <text evidence="2">The sequence shown here is derived from an EMBL/GenBank/DDBJ whole genome shotgun (WGS) entry which is preliminary data.</text>
</comment>
<protein>
    <submittedName>
        <fullName evidence="2">Uncharacterized protein</fullName>
    </submittedName>
</protein>
<sequence>MAGHSAPGHKLPAWLAHPFPGCSSLPSTASLLKCRLVSASINPFLTSMDKMKNLSNHPTRRPLVEWVRKTLAETLNEKWHFCSGNRSEMSEAIYSQPSSFRRGKKKGLQDEKRGDWEINKYVA</sequence>
<name>A0AAV4Q562_CAEEX</name>
<keyword evidence="3" id="KW-1185">Reference proteome</keyword>
<evidence type="ECO:0000313" key="2">
    <source>
        <dbReference type="EMBL" id="GIY03507.1"/>
    </source>
</evidence>
<dbReference type="EMBL" id="BPLR01005588">
    <property type="protein sequence ID" value="GIY03507.1"/>
    <property type="molecule type" value="Genomic_DNA"/>
</dbReference>
<accession>A0AAV4Q562</accession>